<dbReference type="InterPro" id="IPR045263">
    <property type="entry name" value="GLUT"/>
</dbReference>
<dbReference type="SUPFAM" id="SSF103473">
    <property type="entry name" value="MFS general substrate transporter"/>
    <property type="match status" value="1"/>
</dbReference>
<evidence type="ECO:0000313" key="10">
    <source>
        <dbReference type="EMBL" id="RNF11894.1"/>
    </source>
</evidence>
<evidence type="ECO:0000313" key="11">
    <source>
        <dbReference type="Proteomes" id="UP000284403"/>
    </source>
</evidence>
<keyword evidence="3" id="KW-0813">Transport</keyword>
<evidence type="ECO:0000256" key="1">
    <source>
        <dbReference type="ARBA" id="ARBA00004141"/>
    </source>
</evidence>
<evidence type="ECO:0000256" key="3">
    <source>
        <dbReference type="ARBA" id="ARBA00022448"/>
    </source>
</evidence>
<evidence type="ECO:0000256" key="8">
    <source>
        <dbReference type="SAM" id="MobiDB-lite"/>
    </source>
</evidence>
<feature type="transmembrane region" description="Helical" evidence="9">
    <location>
        <begin position="91"/>
        <end position="115"/>
    </location>
</feature>
<evidence type="ECO:0000256" key="6">
    <source>
        <dbReference type="ARBA" id="ARBA00022989"/>
    </source>
</evidence>
<dbReference type="PRINTS" id="PR00171">
    <property type="entry name" value="SUGRTRNSPORT"/>
</dbReference>
<evidence type="ECO:0000256" key="5">
    <source>
        <dbReference type="ARBA" id="ARBA00022692"/>
    </source>
</evidence>
<dbReference type="OrthoDB" id="4142200at2759"/>
<evidence type="ECO:0000256" key="4">
    <source>
        <dbReference type="ARBA" id="ARBA00022597"/>
    </source>
</evidence>
<comment type="caution">
    <text evidence="10">The sequence shown here is derived from an EMBL/GenBank/DDBJ whole genome shotgun (WGS) entry which is preliminary data.</text>
</comment>
<dbReference type="PANTHER" id="PTHR23503:SF8">
    <property type="entry name" value="FACILITATED GLUCOSE TRANSPORTER PROTEIN 1"/>
    <property type="match status" value="1"/>
</dbReference>
<dbReference type="GO" id="GO:0015149">
    <property type="term" value="F:hexose transmembrane transporter activity"/>
    <property type="evidence" value="ECO:0007669"/>
    <property type="project" value="TreeGrafter"/>
</dbReference>
<proteinExistence type="inferred from homology"/>
<keyword evidence="4" id="KW-0762">Sugar transport</keyword>
<dbReference type="InterPro" id="IPR036259">
    <property type="entry name" value="MFS_trans_sf"/>
</dbReference>
<feature type="transmembrane region" description="Helical" evidence="9">
    <location>
        <begin position="127"/>
        <end position="149"/>
    </location>
</feature>
<evidence type="ECO:0000256" key="9">
    <source>
        <dbReference type="SAM" id="Phobius"/>
    </source>
</evidence>
<dbReference type="Gene3D" id="1.20.1250.20">
    <property type="entry name" value="MFS general substrate transporter like domains"/>
    <property type="match status" value="1"/>
</dbReference>
<comment type="similarity">
    <text evidence="2">Belongs to the major facilitator superfamily. Sugar transporter (TC 2.A.1.1) family.</text>
</comment>
<dbReference type="InterPro" id="IPR003663">
    <property type="entry name" value="Sugar/inositol_transpt"/>
</dbReference>
<dbReference type="PANTHER" id="PTHR23503">
    <property type="entry name" value="SOLUTE CARRIER FAMILY 2"/>
    <property type="match status" value="1"/>
</dbReference>
<evidence type="ECO:0000256" key="2">
    <source>
        <dbReference type="ARBA" id="ARBA00010992"/>
    </source>
</evidence>
<dbReference type="InterPro" id="IPR005828">
    <property type="entry name" value="MFS_sugar_transport-like"/>
</dbReference>
<sequence>MDISAQFTGINAVMNYAPTIMGNLGMEPLVGNFVVMAWNFVTTLAAIPLAWYFTMRQMYLGATLVASVACLLLCGIPVYPGVSSTNVKNGVAITGIAIFIAAFELGVGPCLFVLAQQLFPRSFRPKGSSVLMVVLFLTNIIINVCYPIATEGMSGGPSGNQDKGQAIAFIFFGCTGSVCFAVLVFFLFPWEEEAPQSRGDADEEPVPPERQSQTEAAAPGNRQGA</sequence>
<reference evidence="10 11" key="1">
    <citation type="journal article" date="2018" name="BMC Genomics">
        <title>Genomic comparison of Trypanosoma conorhini and Trypanosoma rangeli to Trypanosoma cruzi strains of high and low virulence.</title>
        <authorList>
            <person name="Bradwell K.R."/>
            <person name="Koparde V.N."/>
            <person name="Matveyev A.V."/>
            <person name="Serrano M.G."/>
            <person name="Alves J.M."/>
            <person name="Parikh H."/>
            <person name="Huang B."/>
            <person name="Lee V."/>
            <person name="Espinosa-Alvarez O."/>
            <person name="Ortiz P.A."/>
            <person name="Costa-Martins A.G."/>
            <person name="Teixeira M.M."/>
            <person name="Buck G.A."/>
        </authorList>
    </citation>
    <scope>NUCLEOTIDE SEQUENCE [LARGE SCALE GENOMIC DNA]</scope>
    <source>
        <strain evidence="10 11">025E</strain>
    </source>
</reference>
<feature type="region of interest" description="Disordered" evidence="8">
    <location>
        <begin position="196"/>
        <end position="225"/>
    </location>
</feature>
<keyword evidence="7 9" id="KW-0472">Membrane</keyword>
<keyword evidence="11" id="KW-1185">Reference proteome</keyword>
<dbReference type="GeneID" id="40320210"/>
<dbReference type="RefSeq" id="XP_029226453.1">
    <property type="nucleotide sequence ID" value="XM_029373474.1"/>
</dbReference>
<dbReference type="Proteomes" id="UP000284403">
    <property type="component" value="Unassembled WGS sequence"/>
</dbReference>
<accession>A0A3R7RSA9</accession>
<feature type="transmembrane region" description="Helical" evidence="9">
    <location>
        <begin position="169"/>
        <end position="188"/>
    </location>
</feature>
<dbReference type="GO" id="GO:0016020">
    <property type="term" value="C:membrane"/>
    <property type="evidence" value="ECO:0007669"/>
    <property type="project" value="UniProtKB-SubCell"/>
</dbReference>
<organism evidence="10 11">
    <name type="scientific">Trypanosoma conorhini</name>
    <dbReference type="NCBI Taxonomy" id="83891"/>
    <lineage>
        <taxon>Eukaryota</taxon>
        <taxon>Discoba</taxon>
        <taxon>Euglenozoa</taxon>
        <taxon>Kinetoplastea</taxon>
        <taxon>Metakinetoplastina</taxon>
        <taxon>Trypanosomatida</taxon>
        <taxon>Trypanosomatidae</taxon>
        <taxon>Trypanosoma</taxon>
    </lineage>
</organism>
<keyword evidence="5 9" id="KW-0812">Transmembrane</keyword>
<evidence type="ECO:0000256" key="7">
    <source>
        <dbReference type="ARBA" id="ARBA00023136"/>
    </source>
</evidence>
<gene>
    <name evidence="10" type="ORF">Tco025E_06599</name>
</gene>
<keyword evidence="6 9" id="KW-1133">Transmembrane helix</keyword>
<protein>
    <submittedName>
        <fullName evidence="10">Hexose transporter</fullName>
    </submittedName>
</protein>
<name>A0A3R7RSA9_9TRYP</name>
<feature type="transmembrane region" description="Helical" evidence="9">
    <location>
        <begin position="59"/>
        <end position="79"/>
    </location>
</feature>
<dbReference type="EMBL" id="MKKU01000451">
    <property type="protein sequence ID" value="RNF11894.1"/>
    <property type="molecule type" value="Genomic_DNA"/>
</dbReference>
<dbReference type="AlphaFoldDB" id="A0A3R7RSA9"/>
<dbReference type="Pfam" id="PF00083">
    <property type="entry name" value="Sugar_tr"/>
    <property type="match status" value="1"/>
</dbReference>
<feature type="transmembrane region" description="Helical" evidence="9">
    <location>
        <begin position="29"/>
        <end position="52"/>
    </location>
</feature>
<comment type="subcellular location">
    <subcellularLocation>
        <location evidence="1">Membrane</location>
        <topology evidence="1">Multi-pass membrane protein</topology>
    </subcellularLocation>
</comment>